<protein>
    <submittedName>
        <fullName evidence="1">Uncharacterized protein</fullName>
    </submittedName>
</protein>
<proteinExistence type="predicted"/>
<dbReference type="EMBL" id="ABXP02000066">
    <property type="protein sequence ID" value="KKC29890.1"/>
    <property type="molecule type" value="Genomic_DNA"/>
</dbReference>
<gene>
    <name evidence="1" type="ORF">CDSM653_01119</name>
</gene>
<comment type="caution">
    <text evidence="1">The sequence shown here is derived from an EMBL/GenBank/DDBJ whole genome shotgun (WGS) entry which is preliminary data.</text>
</comment>
<evidence type="ECO:0000313" key="2">
    <source>
        <dbReference type="Proteomes" id="UP000010146"/>
    </source>
</evidence>
<evidence type="ECO:0000313" key="1">
    <source>
        <dbReference type="EMBL" id="KKC29890.1"/>
    </source>
</evidence>
<dbReference type="AlphaFoldDB" id="A0A0F5PMQ2"/>
<organism evidence="1 2">
    <name type="scientific">Caldanaerobacter subterraneus subsp. pacificus DSM 12653</name>
    <dbReference type="NCBI Taxonomy" id="391606"/>
    <lineage>
        <taxon>Bacteria</taxon>
        <taxon>Bacillati</taxon>
        <taxon>Bacillota</taxon>
        <taxon>Clostridia</taxon>
        <taxon>Thermoanaerobacterales</taxon>
        <taxon>Thermoanaerobacteraceae</taxon>
        <taxon>Caldanaerobacter</taxon>
    </lineage>
</organism>
<accession>A0A0F5PMQ2</accession>
<name>A0A0F5PMQ2_9THEO</name>
<reference evidence="1 2" key="1">
    <citation type="submission" date="2008-07" db="EMBL/GenBank/DDBJ databases">
        <authorList>
            <person name="Gonzalez J."/>
            <person name="Sokolova T."/>
            <person name="Ferriera S."/>
            <person name="Johnson J."/>
            <person name="Kravitz S."/>
            <person name="Beeson K."/>
            <person name="Sutton G."/>
            <person name="Rogers Y.-H."/>
            <person name="Friedman R."/>
            <person name="Frazier M."/>
            <person name="Venter J.C."/>
        </authorList>
    </citation>
    <scope>NUCLEOTIDE SEQUENCE [LARGE SCALE GENOMIC DNA]</scope>
    <source>
        <strain evidence="1 2">DSM 12653</strain>
    </source>
</reference>
<reference evidence="2" key="3">
    <citation type="submission" date="2015-02" db="EMBL/GenBank/DDBJ databases">
        <title>Genome analysis of three genomes within the thermophilic hydrogenogenic bacterial species Caldanaerobacter subterraneus.</title>
        <authorList>
            <person name="Sant'Anna F.H."/>
            <person name="Lebedinsky A."/>
            <person name="Sokolova T."/>
            <person name="Robb F.T."/>
            <person name="Gonzalez J.M."/>
        </authorList>
    </citation>
    <scope>NUCLEOTIDE SEQUENCE [LARGE SCALE GENOMIC DNA]</scope>
    <source>
        <strain evidence="2">DSM 12653</strain>
    </source>
</reference>
<sequence>MGIERLLLTLEQKGIKNLKSKRSESISKVVYVKILRIN</sequence>
<dbReference type="Proteomes" id="UP000010146">
    <property type="component" value="Unassembled WGS sequence"/>
</dbReference>
<reference evidence="1 2" key="2">
    <citation type="journal article" date="2015" name="BMC Genomics">
        <title>Analysis of three genomes within the thermophilic bacterial species Caldanaerobacter subterraneus with a focus on carbon monoxide dehydrogenase evolution and hydrolase diversity.</title>
        <authorList>
            <person name="Sant'Anna F.H."/>
            <person name="Lebedinsky A.V."/>
            <person name="Sokolova T.G."/>
            <person name="Robb F.T."/>
            <person name="Gonzalez J.M."/>
        </authorList>
    </citation>
    <scope>NUCLEOTIDE SEQUENCE [LARGE SCALE GENOMIC DNA]</scope>
    <source>
        <strain evidence="1 2">DSM 12653</strain>
    </source>
</reference>